<protein>
    <submittedName>
        <fullName evidence="2">Uncharacterized protein</fullName>
    </submittedName>
</protein>
<feature type="compositionally biased region" description="Basic and acidic residues" evidence="1">
    <location>
        <begin position="20"/>
        <end position="29"/>
    </location>
</feature>
<reference evidence="2 3" key="1">
    <citation type="submission" date="2024-02" db="EMBL/GenBank/DDBJ databases">
        <title>de novo genome assembly of Solanum bulbocastanum strain 11H21.</title>
        <authorList>
            <person name="Hosaka A.J."/>
        </authorList>
    </citation>
    <scope>NUCLEOTIDE SEQUENCE [LARGE SCALE GENOMIC DNA]</scope>
    <source>
        <tissue evidence="2">Young leaves</tissue>
    </source>
</reference>
<keyword evidence="3" id="KW-1185">Reference proteome</keyword>
<sequence length="29" mass="2958">MAAPGSSPVTAPRNPPPPSSEKRLWAAGK</sequence>
<organism evidence="2 3">
    <name type="scientific">Solanum bulbocastanum</name>
    <name type="common">Wild potato</name>
    <dbReference type="NCBI Taxonomy" id="147425"/>
    <lineage>
        <taxon>Eukaryota</taxon>
        <taxon>Viridiplantae</taxon>
        <taxon>Streptophyta</taxon>
        <taxon>Embryophyta</taxon>
        <taxon>Tracheophyta</taxon>
        <taxon>Spermatophyta</taxon>
        <taxon>Magnoliopsida</taxon>
        <taxon>eudicotyledons</taxon>
        <taxon>Gunneridae</taxon>
        <taxon>Pentapetalae</taxon>
        <taxon>asterids</taxon>
        <taxon>lamiids</taxon>
        <taxon>Solanales</taxon>
        <taxon>Solanaceae</taxon>
        <taxon>Solanoideae</taxon>
        <taxon>Solaneae</taxon>
        <taxon>Solanum</taxon>
    </lineage>
</organism>
<dbReference type="Proteomes" id="UP001371456">
    <property type="component" value="Unassembled WGS sequence"/>
</dbReference>
<accession>A0AAN8Y698</accession>
<gene>
    <name evidence="2" type="ORF">RDI58_022600</name>
</gene>
<feature type="region of interest" description="Disordered" evidence="1">
    <location>
        <begin position="1"/>
        <end position="29"/>
    </location>
</feature>
<dbReference type="AlphaFoldDB" id="A0AAN8Y698"/>
<dbReference type="EMBL" id="JBANQN010000009">
    <property type="protein sequence ID" value="KAK6780416.1"/>
    <property type="molecule type" value="Genomic_DNA"/>
</dbReference>
<evidence type="ECO:0000256" key="1">
    <source>
        <dbReference type="SAM" id="MobiDB-lite"/>
    </source>
</evidence>
<name>A0AAN8Y698_SOLBU</name>
<comment type="caution">
    <text evidence="2">The sequence shown here is derived from an EMBL/GenBank/DDBJ whole genome shotgun (WGS) entry which is preliminary data.</text>
</comment>
<evidence type="ECO:0000313" key="2">
    <source>
        <dbReference type="EMBL" id="KAK6780416.1"/>
    </source>
</evidence>
<proteinExistence type="predicted"/>
<evidence type="ECO:0000313" key="3">
    <source>
        <dbReference type="Proteomes" id="UP001371456"/>
    </source>
</evidence>